<gene>
    <name evidence="3" type="ORF">IEN85_23420</name>
</gene>
<dbReference type="InterPro" id="IPR027039">
    <property type="entry name" value="Crtac1"/>
</dbReference>
<evidence type="ECO:0000256" key="1">
    <source>
        <dbReference type="ARBA" id="ARBA00022729"/>
    </source>
</evidence>
<feature type="domain" description="ASPIC/UnbV" evidence="2">
    <location>
        <begin position="474"/>
        <end position="543"/>
    </location>
</feature>
<organism evidence="3 4">
    <name type="scientific">Pelagicoccus enzymogenes</name>
    <dbReference type="NCBI Taxonomy" id="2773457"/>
    <lineage>
        <taxon>Bacteria</taxon>
        <taxon>Pseudomonadati</taxon>
        <taxon>Verrucomicrobiota</taxon>
        <taxon>Opitutia</taxon>
        <taxon>Puniceicoccales</taxon>
        <taxon>Pelagicoccaceae</taxon>
        <taxon>Pelagicoccus</taxon>
    </lineage>
</organism>
<keyword evidence="1" id="KW-0732">Signal</keyword>
<name>A0A927FC89_9BACT</name>
<protein>
    <submittedName>
        <fullName evidence="3">CRTAC1 family protein</fullName>
    </submittedName>
</protein>
<evidence type="ECO:0000313" key="3">
    <source>
        <dbReference type="EMBL" id="MBD5782468.1"/>
    </source>
</evidence>
<comment type="caution">
    <text evidence="3">The sequence shown here is derived from an EMBL/GenBank/DDBJ whole genome shotgun (WGS) entry which is preliminary data.</text>
</comment>
<dbReference type="InterPro" id="IPR013517">
    <property type="entry name" value="FG-GAP"/>
</dbReference>
<dbReference type="SUPFAM" id="SSF69318">
    <property type="entry name" value="Integrin alpha N-terminal domain"/>
    <property type="match status" value="1"/>
</dbReference>
<accession>A0A927FC89</accession>
<dbReference type="EMBL" id="JACYFG010000061">
    <property type="protein sequence ID" value="MBD5782468.1"/>
    <property type="molecule type" value="Genomic_DNA"/>
</dbReference>
<evidence type="ECO:0000259" key="2">
    <source>
        <dbReference type="Pfam" id="PF07593"/>
    </source>
</evidence>
<keyword evidence="4" id="KW-1185">Reference proteome</keyword>
<dbReference type="Gene3D" id="2.130.10.130">
    <property type="entry name" value="Integrin alpha, N-terminal"/>
    <property type="match status" value="2"/>
</dbReference>
<dbReference type="InterPro" id="IPR028994">
    <property type="entry name" value="Integrin_alpha_N"/>
</dbReference>
<dbReference type="Pfam" id="PF07593">
    <property type="entry name" value="UnbV_ASPIC"/>
    <property type="match status" value="1"/>
</dbReference>
<dbReference type="InterPro" id="IPR011519">
    <property type="entry name" value="UnbV_ASPIC"/>
</dbReference>
<dbReference type="RefSeq" id="WP_191619549.1">
    <property type="nucleotide sequence ID" value="NZ_JACYFG010000061.1"/>
</dbReference>
<dbReference type="PANTHER" id="PTHR16026">
    <property type="entry name" value="CARTILAGE ACIDIC PROTEIN 1"/>
    <property type="match status" value="1"/>
</dbReference>
<evidence type="ECO:0000313" key="4">
    <source>
        <dbReference type="Proteomes" id="UP000622317"/>
    </source>
</evidence>
<sequence length="688" mass="75698">MIRSLLSYAPVLPSASKRLVVGWVLCGLFGWASNLSAQFVDATLESGIFHEQMVAIEEEQIIHFQSGGAAAGDFDGDGWVDLFVTRVGAPDILYRNLGRSGPQGVVTFQDITSRAGVGGSYHSNGAAWADIDNDGDLDLYVTTLYHNRFYLYLNNGDGTFSEEGTARGADLASGIEHHGFSVSFGDYDRDGYLDFHVSEWEVPQTGPDAAQHNALMRNLGAPAPGYFSNQTLAAGVGLNGLERPSTPGVRNDFAFTSRFNDMDNDGWPDLLVAADYRTSQLFWNRGDGTFVDEGAATGVGLDGNGMGADVGDFDGDGLLDWFVTSISDNRLYRNLGERRFEDVSLSVGPGPGVSGAGWGWGTAFLDGDNDGDLDLVMTNGHQDLDNPSRILESIDQTTYWRNDDGVYQRFSDAMGFTDRDPGKGLLVFDYDNDGDLDVFIANCQTKPILYRNDTVTDNRWLRVNLVGRKSNSHGIGARLELQAEPDGPVQLREVSASSHFLAQSEVTSHFGLGDFTGNAHQLTVRWPSGVVQTLSNLPVDREIRILEPVTYQEWETRLSPRTLPYLGGRDADFDSDGFSNFMEYLFATDPRDAGDLPELEWIDPRLDWVDGAYRISYQRPLGAADRRFVCELSSDLDVWKEFVGTPQTVQAIDSPDGRYQWVEANLPAAQGTSWFLRVRAVETVIDSE</sequence>
<proteinExistence type="predicted"/>
<dbReference type="AlphaFoldDB" id="A0A927FC89"/>
<dbReference type="Pfam" id="PF13517">
    <property type="entry name" value="FG-GAP_3"/>
    <property type="match status" value="2"/>
</dbReference>
<dbReference type="Proteomes" id="UP000622317">
    <property type="component" value="Unassembled WGS sequence"/>
</dbReference>
<reference evidence="3" key="1">
    <citation type="submission" date="2020-09" db="EMBL/GenBank/DDBJ databases">
        <title>Pelagicoccus enzymogenes sp. nov. with an EPS production, isolated from marine sediment.</title>
        <authorList>
            <person name="Feng X."/>
        </authorList>
    </citation>
    <scope>NUCLEOTIDE SEQUENCE</scope>
    <source>
        <strain evidence="3">NFK12</strain>
    </source>
</reference>
<dbReference type="PANTHER" id="PTHR16026:SF0">
    <property type="entry name" value="CARTILAGE ACIDIC PROTEIN 1"/>
    <property type="match status" value="1"/>
</dbReference>